<dbReference type="InterPro" id="IPR051354">
    <property type="entry name" value="Transposase_27_IS1"/>
</dbReference>
<evidence type="ECO:0000256" key="3">
    <source>
        <dbReference type="ARBA" id="ARBA00022578"/>
    </source>
</evidence>
<protein>
    <submittedName>
        <fullName evidence="5">Transposase</fullName>
    </submittedName>
</protein>
<evidence type="ECO:0000256" key="2">
    <source>
        <dbReference type="ARBA" id="ARBA00008841"/>
    </source>
</evidence>
<comment type="caution">
    <text evidence="5">The sequence shown here is derived from an EMBL/GenBank/DDBJ whole genome shotgun (WGS) entry which is preliminary data.</text>
</comment>
<evidence type="ECO:0000256" key="4">
    <source>
        <dbReference type="ARBA" id="ARBA00023172"/>
    </source>
</evidence>
<dbReference type="PANTHER" id="PTHR33293:SF1">
    <property type="entry name" value="INSERTION ELEMENT IS1 1 PROTEIN INSB-RELATED"/>
    <property type="match status" value="1"/>
</dbReference>
<dbReference type="PANTHER" id="PTHR33293">
    <property type="entry name" value="INSERTION ELEMENT IS1 1 PROTEIN INSB-RELATED"/>
    <property type="match status" value="1"/>
</dbReference>
<gene>
    <name evidence="5" type="ORF">NIES46_39640</name>
</gene>
<sequence length="172" mass="20251">MAWDFEPLRESLVFLTTQYLTGLELQKPRCDEENYEIPEIAQIDEPQTFVGSKKNIWVWTVVNTKLPVILKFVIGDSSLLTFTTLWQMIKGWACFLYITDGYKVYPCLIEDCNHLVSKTAMTRVEGENCRLRHYLARLHRKTLCDSKSTEMLYKSIRLLIYYLKHGQLPRFS</sequence>
<reference evidence="5 6" key="1">
    <citation type="journal article" date="2019" name="J Genomics">
        <title>The Draft Genome of a Hydrogen-producing Cyanobacterium, Arthrospira platensis NIES-46.</title>
        <authorList>
            <person name="Suzuki S."/>
            <person name="Yamaguchi H."/>
            <person name="Kawachi M."/>
        </authorList>
    </citation>
    <scope>NUCLEOTIDE SEQUENCE [LARGE SCALE GENOMIC DNA]</scope>
    <source>
        <strain evidence="5 6">NIES-46</strain>
    </source>
</reference>
<evidence type="ECO:0000313" key="5">
    <source>
        <dbReference type="EMBL" id="GCE95898.1"/>
    </source>
</evidence>
<comment type="similarity">
    <text evidence="2">Belongs to the transposase 27 family.</text>
</comment>
<evidence type="ECO:0000256" key="1">
    <source>
        <dbReference type="ARBA" id="ARBA00004091"/>
    </source>
</evidence>
<dbReference type="NCBIfam" id="NF033558">
    <property type="entry name" value="transpos_IS1"/>
    <property type="match status" value="1"/>
</dbReference>
<dbReference type="EMBL" id="BIMW01000152">
    <property type="protein sequence ID" value="GCE95898.1"/>
    <property type="molecule type" value="Genomic_DNA"/>
</dbReference>
<organism evidence="5 6">
    <name type="scientific">Limnospira platensis NIES-46</name>
    <dbReference type="NCBI Taxonomy" id="1236695"/>
    <lineage>
        <taxon>Bacteria</taxon>
        <taxon>Bacillati</taxon>
        <taxon>Cyanobacteriota</taxon>
        <taxon>Cyanophyceae</taxon>
        <taxon>Oscillatoriophycideae</taxon>
        <taxon>Oscillatoriales</taxon>
        <taxon>Sirenicapillariaceae</taxon>
        <taxon>Limnospira</taxon>
    </lineage>
</organism>
<name>A0A5M3TD81_LIMPL</name>
<keyword evidence="4" id="KW-0233">DNA recombination</keyword>
<dbReference type="Pfam" id="PF03400">
    <property type="entry name" value="DDE_Tnp_IS1"/>
    <property type="match status" value="1"/>
</dbReference>
<dbReference type="InterPro" id="IPR005063">
    <property type="entry name" value="Transposase_27"/>
</dbReference>
<keyword evidence="6" id="KW-1185">Reference proteome</keyword>
<comment type="function">
    <text evidence="1">Absolutely required for transposition of IS1.</text>
</comment>
<dbReference type="Proteomes" id="UP000326169">
    <property type="component" value="Unassembled WGS sequence"/>
</dbReference>
<evidence type="ECO:0000313" key="6">
    <source>
        <dbReference type="Proteomes" id="UP000326169"/>
    </source>
</evidence>
<keyword evidence="3" id="KW-0815">Transposition</keyword>
<accession>A0A5M3TD81</accession>
<proteinExistence type="inferred from homology"/>